<organism evidence="2 5">
    <name type="scientific">Araneus ventricosus</name>
    <name type="common">Orbweaver spider</name>
    <name type="synonym">Epeira ventricosa</name>
    <dbReference type="NCBI Taxonomy" id="182803"/>
    <lineage>
        <taxon>Eukaryota</taxon>
        <taxon>Metazoa</taxon>
        <taxon>Ecdysozoa</taxon>
        <taxon>Arthropoda</taxon>
        <taxon>Chelicerata</taxon>
        <taxon>Arachnida</taxon>
        <taxon>Araneae</taxon>
        <taxon>Araneomorphae</taxon>
        <taxon>Entelegynae</taxon>
        <taxon>Araneoidea</taxon>
        <taxon>Araneidae</taxon>
        <taxon>Araneus</taxon>
    </lineage>
</organism>
<keyword evidence="5" id="KW-1185">Reference proteome</keyword>
<dbReference type="EMBL" id="BGPR01012021">
    <property type="protein sequence ID" value="GBN54119.1"/>
    <property type="molecule type" value="Genomic_DNA"/>
</dbReference>
<name>A0A4Y2PSP2_ARAVE</name>
<reference evidence="2 5" key="1">
    <citation type="journal article" date="2019" name="Sci. Rep.">
        <title>Orb-weaving spider Araneus ventricosus genome elucidates the spidroin gene catalogue.</title>
        <authorList>
            <person name="Kono N."/>
            <person name="Nakamura H."/>
            <person name="Ohtoshi R."/>
            <person name="Moran D.A.P."/>
            <person name="Shinohara A."/>
            <person name="Yoshida Y."/>
            <person name="Fujiwara M."/>
            <person name="Mori M."/>
            <person name="Tomita M."/>
            <person name="Arakawa K."/>
        </authorList>
    </citation>
    <scope>NUCLEOTIDE SEQUENCE [LARGE SCALE GENOMIC DNA]</scope>
</reference>
<dbReference type="EMBL" id="BGPR01012065">
    <property type="protein sequence ID" value="GBN54330.1"/>
    <property type="molecule type" value="Genomic_DNA"/>
</dbReference>
<protein>
    <submittedName>
        <fullName evidence="2">Uncharacterized protein</fullName>
    </submittedName>
</protein>
<evidence type="ECO:0000313" key="2">
    <source>
        <dbReference type="EMBL" id="GBN54209.1"/>
    </source>
</evidence>
<evidence type="ECO:0000313" key="3">
    <source>
        <dbReference type="EMBL" id="GBN54330.1"/>
    </source>
</evidence>
<gene>
    <name evidence="1" type="ORF">AVEN_140422_1</name>
    <name evidence="3" type="ORF">AVEN_222479_1</name>
    <name evidence="4" type="ORF">AVEN_23587_1</name>
    <name evidence="2" type="ORF">AVEN_34949_1</name>
</gene>
<dbReference type="Proteomes" id="UP000499080">
    <property type="component" value="Unassembled WGS sequence"/>
</dbReference>
<evidence type="ECO:0000313" key="5">
    <source>
        <dbReference type="Proteomes" id="UP000499080"/>
    </source>
</evidence>
<sequence>MRRESSGVATKGQGEYRGMGQVLRGVVESTHYCVYAIFKAKYEEGLKYNTMHRAEFILSMPLMTTGVKKDYIIPRATPLVIFLSKIANSFMLKPHNLFSAGPGRNNHKIFIFLGGSRQEGGDNPFVQEGFGPLRWLNNALFVVSCAFYCRKTERQANSSVF</sequence>
<accession>A0A4Y2PSP2</accession>
<dbReference type="EMBL" id="BGPR01012041">
    <property type="protein sequence ID" value="GBN54209.1"/>
    <property type="molecule type" value="Genomic_DNA"/>
</dbReference>
<dbReference type="AlphaFoldDB" id="A0A4Y2PSP2"/>
<comment type="caution">
    <text evidence="2">The sequence shown here is derived from an EMBL/GenBank/DDBJ whole genome shotgun (WGS) entry which is preliminary data.</text>
</comment>
<dbReference type="EMBL" id="BGPR01012071">
    <property type="protein sequence ID" value="GBN54367.1"/>
    <property type="molecule type" value="Genomic_DNA"/>
</dbReference>
<evidence type="ECO:0000313" key="1">
    <source>
        <dbReference type="EMBL" id="GBN54119.1"/>
    </source>
</evidence>
<proteinExistence type="predicted"/>
<evidence type="ECO:0000313" key="4">
    <source>
        <dbReference type="EMBL" id="GBN54367.1"/>
    </source>
</evidence>